<reference evidence="2" key="1">
    <citation type="submission" date="2020-08" db="EMBL/GenBank/DDBJ databases">
        <authorList>
            <person name="Cejkova D."/>
            <person name="Kubasova T."/>
            <person name="Jahodarova E."/>
            <person name="Rychlik I."/>
        </authorList>
    </citation>
    <scope>NUCLEOTIDE SEQUENCE</scope>
    <source>
        <strain evidence="2">An420c</strain>
    </source>
</reference>
<dbReference type="SUPFAM" id="SSF55469">
    <property type="entry name" value="FMN-dependent nitroreductase-like"/>
    <property type="match status" value="1"/>
</dbReference>
<dbReference type="InterPro" id="IPR050627">
    <property type="entry name" value="Nitroreductase/BluB"/>
</dbReference>
<feature type="domain" description="Nitroreductase" evidence="1">
    <location>
        <begin position="8"/>
        <end position="59"/>
    </location>
</feature>
<dbReference type="InterPro" id="IPR000415">
    <property type="entry name" value="Nitroreductase-like"/>
</dbReference>
<feature type="domain" description="Nitroreductase" evidence="1">
    <location>
        <begin position="65"/>
        <end position="150"/>
    </location>
</feature>
<dbReference type="Gene3D" id="3.40.109.10">
    <property type="entry name" value="NADH Oxidase"/>
    <property type="match status" value="1"/>
</dbReference>
<gene>
    <name evidence="2" type="ORF">H6A13_04455</name>
</gene>
<protein>
    <submittedName>
        <fullName evidence="2">Nitroreductase family protein</fullName>
    </submittedName>
</protein>
<dbReference type="GO" id="GO:0016491">
    <property type="term" value="F:oxidoreductase activity"/>
    <property type="evidence" value="ECO:0007669"/>
    <property type="project" value="InterPro"/>
</dbReference>
<comment type="caution">
    <text evidence="2">The sequence shown here is derived from an EMBL/GenBank/DDBJ whole genome shotgun (WGS) entry which is preliminary data.</text>
</comment>
<dbReference type="RefSeq" id="WP_204908411.1">
    <property type="nucleotide sequence ID" value="NZ_JACJLV010000010.1"/>
</dbReference>
<name>A0A939BC35_9CLOT</name>
<evidence type="ECO:0000259" key="1">
    <source>
        <dbReference type="Pfam" id="PF00881"/>
    </source>
</evidence>
<evidence type="ECO:0000313" key="3">
    <source>
        <dbReference type="Proteomes" id="UP000713880"/>
    </source>
</evidence>
<dbReference type="PANTHER" id="PTHR23026:SF117">
    <property type="entry name" value="NITROREDUCTASE"/>
    <property type="match status" value="1"/>
</dbReference>
<dbReference type="Proteomes" id="UP000713880">
    <property type="component" value="Unassembled WGS sequence"/>
</dbReference>
<dbReference type="CDD" id="cd02151">
    <property type="entry name" value="nitroreductase"/>
    <property type="match status" value="1"/>
</dbReference>
<evidence type="ECO:0000313" key="2">
    <source>
        <dbReference type="EMBL" id="MBM6826362.1"/>
    </source>
</evidence>
<dbReference type="PANTHER" id="PTHR23026">
    <property type="entry name" value="NADPH NITROREDUCTASE"/>
    <property type="match status" value="1"/>
</dbReference>
<dbReference type="InterPro" id="IPR029479">
    <property type="entry name" value="Nitroreductase"/>
</dbReference>
<dbReference type="AlphaFoldDB" id="A0A939BC35"/>
<keyword evidence="3" id="KW-1185">Reference proteome</keyword>
<reference evidence="2" key="2">
    <citation type="journal article" date="2021" name="Sci. Rep.">
        <title>The distribution of antibiotic resistance genes in chicken gut microbiota commensals.</title>
        <authorList>
            <person name="Juricova H."/>
            <person name="Matiasovicova J."/>
            <person name="Kubasova T."/>
            <person name="Cejkova D."/>
            <person name="Rychlik I."/>
        </authorList>
    </citation>
    <scope>NUCLEOTIDE SEQUENCE</scope>
    <source>
        <strain evidence="2">An420c</strain>
    </source>
</reference>
<accession>A0A939BC35</accession>
<dbReference type="Pfam" id="PF00881">
    <property type="entry name" value="Nitroreductase"/>
    <property type="match status" value="2"/>
</dbReference>
<sequence length="174" mass="19617">MELLDIMRNRRSIRKYTEEDIPEESLTKVLQAGLLAESGKAIRPWEFIVVRDRAMLDELSGCREGGVAMLKEAKCAIVVIGDADKQDVWVEDCSVAMTNMHLMADHLGLGSCWIQGRLRKADADTTAEEYVRARLGFPENYKLQAILSLGMPAAKPAAYELDKLPMEKVHYEKF</sequence>
<organism evidence="2 3">
    <name type="scientific">Mordavella massiliensis</name>
    <dbReference type="NCBI Taxonomy" id="1871024"/>
    <lineage>
        <taxon>Bacteria</taxon>
        <taxon>Bacillati</taxon>
        <taxon>Bacillota</taxon>
        <taxon>Clostridia</taxon>
        <taxon>Eubacteriales</taxon>
        <taxon>Clostridiaceae</taxon>
        <taxon>Mordavella</taxon>
    </lineage>
</organism>
<proteinExistence type="predicted"/>
<dbReference type="EMBL" id="JACJLV010000010">
    <property type="protein sequence ID" value="MBM6826362.1"/>
    <property type="molecule type" value="Genomic_DNA"/>
</dbReference>